<evidence type="ECO:0008006" key="3">
    <source>
        <dbReference type="Google" id="ProtNLM"/>
    </source>
</evidence>
<organism evidence="1 2">
    <name type="scientific">Piedraia hortae CBS 480.64</name>
    <dbReference type="NCBI Taxonomy" id="1314780"/>
    <lineage>
        <taxon>Eukaryota</taxon>
        <taxon>Fungi</taxon>
        <taxon>Dikarya</taxon>
        <taxon>Ascomycota</taxon>
        <taxon>Pezizomycotina</taxon>
        <taxon>Dothideomycetes</taxon>
        <taxon>Dothideomycetidae</taxon>
        <taxon>Capnodiales</taxon>
        <taxon>Piedraiaceae</taxon>
        <taxon>Piedraia</taxon>
    </lineage>
</organism>
<sequence>MEWVEILFPLLPEKYPQFEQLYILNFPSQHELTAEDLVHVLAQFEHLVSFTINYVSSGAMRLDANSALSMMISCPKLRTLKLPNCLDVAMLQAPSMLNPNLFSNVESPGMWLTMDVMPFVPKPSQPRAGGFKLPRRRAQLPQLHKAAARAENRVPQVCLLQPRGHRLVVRHEVAQTS</sequence>
<evidence type="ECO:0000313" key="1">
    <source>
        <dbReference type="EMBL" id="KAF2863884.1"/>
    </source>
</evidence>
<dbReference type="InterPro" id="IPR032675">
    <property type="entry name" value="LRR_dom_sf"/>
</dbReference>
<dbReference type="EMBL" id="MU005959">
    <property type="protein sequence ID" value="KAF2863884.1"/>
    <property type="molecule type" value="Genomic_DNA"/>
</dbReference>
<keyword evidence="2" id="KW-1185">Reference proteome</keyword>
<reference evidence="1" key="1">
    <citation type="journal article" date="2020" name="Stud. Mycol.">
        <title>101 Dothideomycetes genomes: a test case for predicting lifestyles and emergence of pathogens.</title>
        <authorList>
            <person name="Haridas S."/>
            <person name="Albert R."/>
            <person name="Binder M."/>
            <person name="Bloem J."/>
            <person name="Labutti K."/>
            <person name="Salamov A."/>
            <person name="Andreopoulos B."/>
            <person name="Baker S."/>
            <person name="Barry K."/>
            <person name="Bills G."/>
            <person name="Bluhm B."/>
            <person name="Cannon C."/>
            <person name="Castanera R."/>
            <person name="Culley D."/>
            <person name="Daum C."/>
            <person name="Ezra D."/>
            <person name="Gonzalez J."/>
            <person name="Henrissat B."/>
            <person name="Kuo A."/>
            <person name="Liang C."/>
            <person name="Lipzen A."/>
            <person name="Lutzoni F."/>
            <person name="Magnuson J."/>
            <person name="Mondo S."/>
            <person name="Nolan M."/>
            <person name="Ohm R."/>
            <person name="Pangilinan J."/>
            <person name="Park H.-J."/>
            <person name="Ramirez L."/>
            <person name="Alfaro M."/>
            <person name="Sun H."/>
            <person name="Tritt A."/>
            <person name="Yoshinaga Y."/>
            <person name="Zwiers L.-H."/>
            <person name="Turgeon B."/>
            <person name="Goodwin S."/>
            <person name="Spatafora J."/>
            <person name="Crous P."/>
            <person name="Grigoriev I."/>
        </authorList>
    </citation>
    <scope>NUCLEOTIDE SEQUENCE</scope>
    <source>
        <strain evidence="1">CBS 480.64</strain>
    </source>
</reference>
<dbReference type="Gene3D" id="3.80.10.10">
    <property type="entry name" value="Ribonuclease Inhibitor"/>
    <property type="match status" value="1"/>
</dbReference>
<protein>
    <recommendedName>
        <fullName evidence="3">F-box domain-containing protein</fullName>
    </recommendedName>
</protein>
<dbReference type="Proteomes" id="UP000799421">
    <property type="component" value="Unassembled WGS sequence"/>
</dbReference>
<dbReference type="AlphaFoldDB" id="A0A6A7C8R0"/>
<name>A0A6A7C8R0_9PEZI</name>
<evidence type="ECO:0000313" key="2">
    <source>
        <dbReference type="Proteomes" id="UP000799421"/>
    </source>
</evidence>
<gene>
    <name evidence="1" type="ORF">K470DRAFT_261861</name>
</gene>
<accession>A0A6A7C8R0</accession>
<proteinExistence type="predicted"/>
<dbReference type="OrthoDB" id="549243at2759"/>